<reference evidence="1" key="1">
    <citation type="submission" date="2021-05" db="EMBL/GenBank/DDBJ databases">
        <authorList>
            <person name="Scholz U."/>
            <person name="Mascher M."/>
            <person name="Fiebig A."/>
        </authorList>
    </citation>
    <scope>NUCLEOTIDE SEQUENCE [LARGE SCALE GENOMIC DNA]</scope>
</reference>
<protein>
    <submittedName>
        <fullName evidence="1">Uncharacterized protein</fullName>
    </submittedName>
</protein>
<dbReference type="EnsemblPlants" id="AVESA.00010b.r2.4AG0654530.1">
    <property type="protein sequence ID" value="AVESA.00010b.r2.4AG0654530.1.CDS.1"/>
    <property type="gene ID" value="AVESA.00010b.r2.4AG0654530"/>
</dbReference>
<dbReference type="Proteomes" id="UP001732700">
    <property type="component" value="Chromosome 4A"/>
</dbReference>
<evidence type="ECO:0000313" key="1">
    <source>
        <dbReference type="EnsemblPlants" id="AVESA.00010b.r2.4AG0654530.1.CDS.1"/>
    </source>
</evidence>
<reference evidence="1" key="2">
    <citation type="submission" date="2025-09" db="UniProtKB">
        <authorList>
            <consortium name="EnsemblPlants"/>
        </authorList>
    </citation>
    <scope>IDENTIFICATION</scope>
</reference>
<keyword evidence="2" id="KW-1185">Reference proteome</keyword>
<sequence length="687" mass="78397">MATTWLDDIENKLPVKILVLFSLGIQFILFFCAGVRRREASGCLSVVRVRLLWLAYNLSDNFATFTLGRLAFSSANKGKHRLDPLWAPFLLLHLAGPDNIAAYALQDNELSLRSLQTVLSQVIAGLIFLYRSRESSGHFVRLASWVMFAVGVVKYWERWLALQRGNLGNIRDSLKKQPPPSVNNIHAHREDVKLKNLEGFDSLDEESSVRRAHSLFYICKSGMVDSGMVDSSEGEPAGRQKFLEKMEHVEWWTIVEIELSLMYDILYTKAAVIHTRQGYTIRVISPLAILTSLLLFLFSEEYRDSKVLLDTATTYVLFGSALFIELSSLLNAVGSSWMFATLSDTRSTWLRYTFLCSGRWHRLRSFLVPFGGRIRRRWSGHMGQYNMLHFCTRPDTRPLLGMVANWVGFQEWWNRKHFSGATKISKEIKRSITNQSDHLFKMGMLSTLGMIELKWGMKTLKIHQVVKEFEGTLGSEFQEGIIIWHIGTDFFLSECNTDYADDAIVKAIKALSNYMMFLLVERPYMLPGIAHNKLYERTCELLLQGGRHQPTGVASILKSLFSWHDEPDTSARATHTKKHANGLYNHYVNLNGFTLKTVRLTYSATVAEQLLIYKARRNSTTESLKLLLQVWVDMLVYAGNKCSRESHAKKLGSGMELTSIVWLLLEHFNQAALEHRALQELKQGGGI</sequence>
<name>A0ACD5WLA1_AVESA</name>
<evidence type="ECO:0000313" key="2">
    <source>
        <dbReference type="Proteomes" id="UP001732700"/>
    </source>
</evidence>
<proteinExistence type="predicted"/>
<organism evidence="1 2">
    <name type="scientific">Avena sativa</name>
    <name type="common">Oat</name>
    <dbReference type="NCBI Taxonomy" id="4498"/>
    <lineage>
        <taxon>Eukaryota</taxon>
        <taxon>Viridiplantae</taxon>
        <taxon>Streptophyta</taxon>
        <taxon>Embryophyta</taxon>
        <taxon>Tracheophyta</taxon>
        <taxon>Spermatophyta</taxon>
        <taxon>Magnoliopsida</taxon>
        <taxon>Liliopsida</taxon>
        <taxon>Poales</taxon>
        <taxon>Poaceae</taxon>
        <taxon>BOP clade</taxon>
        <taxon>Pooideae</taxon>
        <taxon>Poodae</taxon>
        <taxon>Poeae</taxon>
        <taxon>Poeae Chloroplast Group 1 (Aveneae type)</taxon>
        <taxon>Aveninae</taxon>
        <taxon>Avena</taxon>
    </lineage>
</organism>
<accession>A0ACD5WLA1</accession>